<evidence type="ECO:0000313" key="3">
    <source>
        <dbReference type="Proteomes" id="UP001500133"/>
    </source>
</evidence>
<keyword evidence="1" id="KW-0812">Transmembrane</keyword>
<organism evidence="2 3">
    <name type="scientific">Halomonas cibimaris</name>
    <dbReference type="NCBI Taxonomy" id="657012"/>
    <lineage>
        <taxon>Bacteria</taxon>
        <taxon>Pseudomonadati</taxon>
        <taxon>Pseudomonadota</taxon>
        <taxon>Gammaproteobacteria</taxon>
        <taxon>Oceanospirillales</taxon>
        <taxon>Halomonadaceae</taxon>
        <taxon>Halomonas</taxon>
    </lineage>
</organism>
<name>A0ABP7LSS8_9GAMM</name>
<gene>
    <name evidence="2" type="ORF">GCM10022228_16060</name>
</gene>
<evidence type="ECO:0000313" key="2">
    <source>
        <dbReference type="EMBL" id="GAA3906618.1"/>
    </source>
</evidence>
<protein>
    <submittedName>
        <fullName evidence="2">Uncharacterized protein</fullName>
    </submittedName>
</protein>
<dbReference type="EMBL" id="BAAAZT010000071">
    <property type="protein sequence ID" value="GAA3906618.1"/>
    <property type="molecule type" value="Genomic_DNA"/>
</dbReference>
<dbReference type="Proteomes" id="UP001500133">
    <property type="component" value="Unassembled WGS sequence"/>
</dbReference>
<accession>A0ABP7LSS8</accession>
<dbReference type="RefSeq" id="WP_344704133.1">
    <property type="nucleotide sequence ID" value="NZ_BAAAZT010000071.1"/>
</dbReference>
<proteinExistence type="predicted"/>
<sequence>MIWHLIAAVFSGLAAAGIGLFLRQLSGKRLPKWLVPACAGLGILGYQVSAEYQWFDNKKDQLPDSAVVISTERGSAVWRPWTFVYPMVNAFSVVDRDSLTSEMRDETSVTELIIYHFKRHYPDVVTPRPYLLNCDSRELVPLDDATGKPVVDAMRTLRDNAPLYITVCRPPREV</sequence>
<comment type="caution">
    <text evidence="2">The sequence shown here is derived from an EMBL/GenBank/DDBJ whole genome shotgun (WGS) entry which is preliminary data.</text>
</comment>
<keyword evidence="1" id="KW-1133">Transmembrane helix</keyword>
<reference evidence="3" key="1">
    <citation type="journal article" date="2019" name="Int. J. Syst. Evol. Microbiol.">
        <title>The Global Catalogue of Microorganisms (GCM) 10K type strain sequencing project: providing services to taxonomists for standard genome sequencing and annotation.</title>
        <authorList>
            <consortium name="The Broad Institute Genomics Platform"/>
            <consortium name="The Broad Institute Genome Sequencing Center for Infectious Disease"/>
            <person name="Wu L."/>
            <person name="Ma J."/>
        </authorList>
    </citation>
    <scope>NUCLEOTIDE SEQUENCE [LARGE SCALE GENOMIC DNA]</scope>
    <source>
        <strain evidence="3">JCM 16914</strain>
    </source>
</reference>
<keyword evidence="1" id="KW-0472">Membrane</keyword>
<keyword evidence="3" id="KW-1185">Reference proteome</keyword>
<feature type="transmembrane region" description="Helical" evidence="1">
    <location>
        <begin position="6"/>
        <end position="22"/>
    </location>
</feature>
<evidence type="ECO:0000256" key="1">
    <source>
        <dbReference type="SAM" id="Phobius"/>
    </source>
</evidence>